<accession>A0A174B4K7</accession>
<dbReference type="Proteomes" id="UP001211173">
    <property type="component" value="Unassembled WGS sequence"/>
</dbReference>
<organism evidence="1 5">
    <name type="scientific">Flavonifractor plautii</name>
    <name type="common">Fusobacterium plautii</name>
    <dbReference type="NCBI Taxonomy" id="292800"/>
    <lineage>
        <taxon>Bacteria</taxon>
        <taxon>Bacillati</taxon>
        <taxon>Bacillota</taxon>
        <taxon>Clostridia</taxon>
        <taxon>Eubacteriales</taxon>
        <taxon>Oscillospiraceae</taxon>
        <taxon>Flavonifractor</taxon>
    </lineage>
</organism>
<evidence type="ECO:0000313" key="6">
    <source>
        <dbReference type="Proteomes" id="UP000429811"/>
    </source>
</evidence>
<dbReference type="AlphaFoldDB" id="A0A174B4K7"/>
<dbReference type="RefSeq" id="WP_009259358.1">
    <property type="nucleotide sequence ID" value="NZ_BAABZG010000001.1"/>
</dbReference>
<proteinExistence type="predicted"/>
<dbReference type="EMBL" id="JAQLWO010000006">
    <property type="protein sequence ID" value="MDB7905884.1"/>
    <property type="molecule type" value="Genomic_DNA"/>
</dbReference>
<dbReference type="EMBL" id="CYZT01000028">
    <property type="protein sequence ID" value="CUN94565.1"/>
    <property type="molecule type" value="Genomic_DNA"/>
</dbReference>
<dbReference type="Proteomes" id="UP000429811">
    <property type="component" value="Unassembled WGS sequence"/>
</dbReference>
<evidence type="ECO:0000313" key="1">
    <source>
        <dbReference type="EMBL" id="CUN94565.1"/>
    </source>
</evidence>
<dbReference type="Proteomes" id="UP000095746">
    <property type="component" value="Unassembled WGS sequence"/>
</dbReference>
<evidence type="ECO:0000313" key="5">
    <source>
        <dbReference type="Proteomes" id="UP000095746"/>
    </source>
</evidence>
<dbReference type="Proteomes" id="UP001211006">
    <property type="component" value="Unassembled WGS sequence"/>
</dbReference>
<evidence type="ECO:0000313" key="3">
    <source>
        <dbReference type="EMBL" id="MDB7934668.1"/>
    </source>
</evidence>
<evidence type="ECO:0000313" key="4">
    <source>
        <dbReference type="EMBL" id="MSB49409.1"/>
    </source>
</evidence>
<gene>
    <name evidence="1" type="ORF">ERS852411_00729</name>
    <name evidence="4" type="ORF">GKE90_12010</name>
    <name evidence="2" type="ORF">PND83_07860</name>
    <name evidence="3" type="ORF">PNE06_16415</name>
</gene>
<dbReference type="EMBL" id="JAQLWV010000028">
    <property type="protein sequence ID" value="MDB7934668.1"/>
    <property type="molecule type" value="Genomic_DNA"/>
</dbReference>
<dbReference type="GeneID" id="89522017"/>
<dbReference type="Pfam" id="PF18954">
    <property type="entry name" value="DUF5697"/>
    <property type="match status" value="1"/>
</dbReference>
<reference evidence="1 5" key="1">
    <citation type="submission" date="2015-09" db="EMBL/GenBank/DDBJ databases">
        <authorList>
            <consortium name="Pathogen Informatics"/>
        </authorList>
    </citation>
    <scope>NUCLEOTIDE SEQUENCE [LARGE SCALE GENOMIC DNA]</scope>
    <source>
        <strain evidence="1 5">2789STDY5608854</strain>
    </source>
</reference>
<name>A0A174B4K7_FLAPL</name>
<reference evidence="4 6" key="2">
    <citation type="journal article" date="2019" name="Nat. Med.">
        <title>A library of human gut bacterial isolates paired with longitudinal multiomics data enables mechanistic microbiome research.</title>
        <authorList>
            <person name="Poyet M."/>
            <person name="Groussin M."/>
            <person name="Gibbons S.M."/>
            <person name="Avila-Pacheco J."/>
            <person name="Jiang X."/>
            <person name="Kearney S.M."/>
            <person name="Perrotta A.R."/>
            <person name="Berdy B."/>
            <person name="Zhao S."/>
            <person name="Lieberman T.D."/>
            <person name="Swanson P.K."/>
            <person name="Smith M."/>
            <person name="Roesemann S."/>
            <person name="Alexander J.E."/>
            <person name="Rich S.A."/>
            <person name="Livny J."/>
            <person name="Vlamakis H."/>
            <person name="Clish C."/>
            <person name="Bullock K."/>
            <person name="Deik A."/>
            <person name="Scott J."/>
            <person name="Pierce K.A."/>
            <person name="Xavier R.J."/>
            <person name="Alm E.J."/>
        </authorList>
    </citation>
    <scope>NUCLEOTIDE SEQUENCE [LARGE SCALE GENOMIC DNA]</scope>
    <source>
        <strain evidence="4 6">BIOML-A5</strain>
    </source>
</reference>
<protein>
    <submittedName>
        <fullName evidence="2">DUF5697 family protein</fullName>
    </submittedName>
</protein>
<dbReference type="EMBL" id="WKPO01000016">
    <property type="protein sequence ID" value="MSB49409.1"/>
    <property type="molecule type" value="Genomic_DNA"/>
</dbReference>
<evidence type="ECO:0000313" key="2">
    <source>
        <dbReference type="EMBL" id="MDB7905884.1"/>
    </source>
</evidence>
<reference evidence="2" key="3">
    <citation type="submission" date="2023-01" db="EMBL/GenBank/DDBJ databases">
        <title>Human gut microbiome strain richness.</title>
        <authorList>
            <person name="Chen-Liaw A."/>
        </authorList>
    </citation>
    <scope>NUCLEOTIDE SEQUENCE</scope>
    <source>
        <strain evidence="3">1001287st1_F4_1001285I_161205</strain>
        <strain evidence="2">2225st1_A6_2225SCRN_200828</strain>
    </source>
</reference>
<sequence length="184" mass="21107">MLLTNDQRFLLDILREVRYMRLDQILPLMRLRDPAKAKSHCEAILRYLRYAGELVPVGDDLVCLAEFRGQEADPEMLCALDILLSLAVGPPLQLTSRRPPYKLCFLLERGRESGKIDAFAVLPVEPGREQLVSILLAQQSQDVTVLLSLSDLEQHRLLHINQRHYFVIRKEGRLRFFKGGEASQ</sequence>
<dbReference type="InterPro" id="IPR043752">
    <property type="entry name" value="DUF5697"/>
</dbReference>